<reference evidence="4" key="1">
    <citation type="journal article" date="2011" name="Genome Res.">
        <title>Phylogeny-wide analysis of social amoeba genomes highlights ancient origins for complex intercellular communication.</title>
        <authorList>
            <person name="Heidel A.J."/>
            <person name="Lawal H.M."/>
            <person name="Felder M."/>
            <person name="Schilde C."/>
            <person name="Helps N.R."/>
            <person name="Tunggal B."/>
            <person name="Rivero F."/>
            <person name="John U."/>
            <person name="Schleicher M."/>
            <person name="Eichinger L."/>
            <person name="Platzer M."/>
            <person name="Noegel A.A."/>
            <person name="Schaap P."/>
            <person name="Gloeckner G."/>
        </authorList>
    </citation>
    <scope>NUCLEOTIDE SEQUENCE [LARGE SCALE GENOMIC DNA]</scope>
    <source>
        <strain evidence="4">SH3</strain>
    </source>
</reference>
<dbReference type="SUPFAM" id="SSF55797">
    <property type="entry name" value="PR-1-like"/>
    <property type="match status" value="1"/>
</dbReference>
<feature type="chain" id="PRO_5003313226" description="SCP domain-containing protein" evidence="1">
    <location>
        <begin position="25"/>
        <end position="162"/>
    </location>
</feature>
<organism evidence="3 4">
    <name type="scientific">Cavenderia fasciculata</name>
    <name type="common">Slime mold</name>
    <name type="synonym">Dictyostelium fasciculatum</name>
    <dbReference type="NCBI Taxonomy" id="261658"/>
    <lineage>
        <taxon>Eukaryota</taxon>
        <taxon>Amoebozoa</taxon>
        <taxon>Evosea</taxon>
        <taxon>Eumycetozoa</taxon>
        <taxon>Dictyostelia</taxon>
        <taxon>Acytosteliales</taxon>
        <taxon>Cavenderiaceae</taxon>
        <taxon>Cavenderia</taxon>
    </lineage>
</organism>
<dbReference type="Gene3D" id="3.40.33.10">
    <property type="entry name" value="CAP"/>
    <property type="match status" value="1"/>
</dbReference>
<evidence type="ECO:0000256" key="1">
    <source>
        <dbReference type="SAM" id="SignalP"/>
    </source>
</evidence>
<dbReference type="RefSeq" id="XP_004360079.1">
    <property type="nucleotide sequence ID" value="XM_004360022.1"/>
</dbReference>
<feature type="domain" description="SCP" evidence="2">
    <location>
        <begin position="30"/>
        <end position="145"/>
    </location>
</feature>
<gene>
    <name evidence="3" type="ORF">DFA_04346</name>
</gene>
<dbReference type="PANTHER" id="PTHR31157">
    <property type="entry name" value="SCP DOMAIN-CONTAINING PROTEIN"/>
    <property type="match status" value="1"/>
</dbReference>
<proteinExistence type="predicted"/>
<dbReference type="Pfam" id="PF00188">
    <property type="entry name" value="CAP"/>
    <property type="match status" value="1"/>
</dbReference>
<dbReference type="InterPro" id="IPR035940">
    <property type="entry name" value="CAP_sf"/>
</dbReference>
<dbReference type="KEGG" id="dfa:DFA_04346"/>
<evidence type="ECO:0000313" key="3">
    <source>
        <dbReference type="EMBL" id="EGG22228.1"/>
    </source>
</evidence>
<dbReference type="CDD" id="cd05379">
    <property type="entry name" value="CAP_bacterial"/>
    <property type="match status" value="1"/>
</dbReference>
<name>F4PPB5_CACFS</name>
<accession>F4PPB5</accession>
<keyword evidence="1" id="KW-0732">Signal</keyword>
<keyword evidence="4" id="KW-1185">Reference proteome</keyword>
<dbReference type="OMA" id="ENIAWGD"/>
<dbReference type="GeneID" id="14874774"/>
<dbReference type="InterPro" id="IPR014044">
    <property type="entry name" value="CAP_dom"/>
</dbReference>
<dbReference type="EMBL" id="GL883009">
    <property type="protein sequence ID" value="EGG22228.1"/>
    <property type="molecule type" value="Genomic_DNA"/>
</dbReference>
<dbReference type="Proteomes" id="UP000007797">
    <property type="component" value="Unassembled WGS sequence"/>
</dbReference>
<sequence length="162" mass="18018">MFIPIRIIISIFLICQSMLLVIHGDPQYQLGLVNAARSQYGLSPLEIVPCMMDYAQAHSDYQSAINSMTHNDPRGDLFQRGRVYGAILQSAAENVAYGADDDDTVMEMWLQSPGHRANILGRSSTIIGFGVSLDGSGRKYWTQYFGNGQCSTDNNKYQKTVK</sequence>
<evidence type="ECO:0000313" key="4">
    <source>
        <dbReference type="Proteomes" id="UP000007797"/>
    </source>
</evidence>
<dbReference type="AlphaFoldDB" id="F4PPB5"/>
<feature type="signal peptide" evidence="1">
    <location>
        <begin position="1"/>
        <end position="24"/>
    </location>
</feature>
<dbReference type="PANTHER" id="PTHR31157:SF1">
    <property type="entry name" value="SCP DOMAIN-CONTAINING PROTEIN"/>
    <property type="match status" value="1"/>
</dbReference>
<dbReference type="OrthoDB" id="19802at2759"/>
<protein>
    <recommendedName>
        <fullName evidence="2">SCP domain-containing protein</fullName>
    </recommendedName>
</protein>
<evidence type="ECO:0000259" key="2">
    <source>
        <dbReference type="Pfam" id="PF00188"/>
    </source>
</evidence>